<keyword evidence="2" id="KW-1185">Reference proteome</keyword>
<evidence type="ECO:0000313" key="1">
    <source>
        <dbReference type="EMBL" id="ABC33468.1"/>
    </source>
</evidence>
<organism evidence="1 2">
    <name type="scientific">Hahella chejuensis (strain KCTC 2396)</name>
    <dbReference type="NCBI Taxonomy" id="349521"/>
    <lineage>
        <taxon>Bacteria</taxon>
        <taxon>Pseudomonadati</taxon>
        <taxon>Pseudomonadota</taxon>
        <taxon>Gammaproteobacteria</taxon>
        <taxon>Oceanospirillales</taxon>
        <taxon>Hahellaceae</taxon>
        <taxon>Hahella</taxon>
    </lineage>
</organism>
<evidence type="ECO:0000313" key="2">
    <source>
        <dbReference type="Proteomes" id="UP000000238"/>
    </source>
</evidence>
<reference evidence="1 2" key="1">
    <citation type="journal article" date="2005" name="Nucleic Acids Res.">
        <title>Genomic blueprint of Hahella chejuensis, a marine microbe producing an algicidal agent.</title>
        <authorList>
            <person name="Jeong H."/>
            <person name="Yim J.H."/>
            <person name="Lee C."/>
            <person name="Choi S.-H."/>
            <person name="Park Y.K."/>
            <person name="Yoon S.H."/>
            <person name="Hur C.-G."/>
            <person name="Kang H.-Y."/>
            <person name="Kim D."/>
            <person name="Lee H.H."/>
            <person name="Park K.H."/>
            <person name="Park S.-H."/>
            <person name="Park H.-S."/>
            <person name="Lee H.K."/>
            <person name="Oh T.K."/>
            <person name="Kim J.F."/>
        </authorList>
    </citation>
    <scope>NUCLEOTIDE SEQUENCE [LARGE SCALE GENOMIC DNA]</scope>
    <source>
        <strain evidence="1 2">KCTC 2396</strain>
    </source>
</reference>
<sequence>MKSEQSSIIDDIYRLTLAMESQPPRSYRDQRVREEQQELLRELWRELDMVIKREWPNDPH</sequence>
<dbReference type="AlphaFoldDB" id="Q2S7A6"/>
<accession>Q2S7A6</accession>
<proteinExistence type="predicted"/>
<dbReference type="Proteomes" id="UP000000238">
    <property type="component" value="Chromosome"/>
</dbReference>
<name>Q2S7A6_HAHCH</name>
<dbReference type="EMBL" id="CP000155">
    <property type="protein sequence ID" value="ABC33468.1"/>
    <property type="molecule type" value="Genomic_DNA"/>
</dbReference>
<protein>
    <submittedName>
        <fullName evidence="1">Uncharacterized protein</fullName>
    </submittedName>
</protein>
<dbReference type="HOGENOM" id="CLU_2935098_0_0_6"/>
<gene>
    <name evidence="1" type="ordered locus">HCH_06848</name>
</gene>
<dbReference type="KEGG" id="hch:HCH_06848"/>